<dbReference type="EMBL" id="PGOL01003832">
    <property type="protein sequence ID" value="PKI39305.1"/>
    <property type="molecule type" value="Genomic_DNA"/>
</dbReference>
<evidence type="ECO:0000256" key="2">
    <source>
        <dbReference type="SAM" id="MobiDB-lite"/>
    </source>
</evidence>
<sequence length="395" mass="45112">MACEECCTGRMYTCMVCRFFLHKSCPQLPDLIVHPSHPDHPLVRSRNCRFKCNNCLIDRGGIPYYCDTCEFYLASGCAFKFEGRLLVHHEIHRHLLEVFEEKEDAGINELECTICHTPCSGTSYGCRICCFFLHKSCADLQEIQHPAHPFHPLKRAQPNNFKCHGCLEDHHDKEESKAFEDLQYKHVKTHGERREIADFFESSDEAFRLLMKRLEDGTPDGYFLYLEKSTGADEYNFVKAGADCWISRVCIPLHQEMLDSMRGTPVLSMTEDTLCVWWCHLRLVRDAGFQVEPLIDNLRRLLESGDKGIEHPDSKIHDLDQRHPKKLSSSTARAGTGPSPESPAPPENSPRQNSLFLVRGVQKTDSTAFLLSSRNGKIGLHLPVPVTNGHRQFKK</sequence>
<evidence type="ECO:0000313" key="4">
    <source>
        <dbReference type="EMBL" id="PKI39305.1"/>
    </source>
</evidence>
<evidence type="ECO:0000313" key="5">
    <source>
        <dbReference type="Proteomes" id="UP000233551"/>
    </source>
</evidence>
<proteinExistence type="predicted"/>
<feature type="domain" description="DC1" evidence="3">
    <location>
        <begin position="91"/>
        <end position="138"/>
    </location>
</feature>
<feature type="region of interest" description="Disordered" evidence="2">
    <location>
        <begin position="309"/>
        <end position="352"/>
    </location>
</feature>
<reference evidence="4 5" key="1">
    <citation type="submission" date="2017-11" db="EMBL/GenBank/DDBJ databases">
        <title>De-novo sequencing of pomegranate (Punica granatum L.) genome.</title>
        <authorList>
            <person name="Akparov Z."/>
            <person name="Amiraslanov A."/>
            <person name="Hajiyeva S."/>
            <person name="Abbasov M."/>
            <person name="Kaur K."/>
            <person name="Hamwieh A."/>
            <person name="Solovyev V."/>
            <person name="Salamov A."/>
            <person name="Braich B."/>
            <person name="Kosarev P."/>
            <person name="Mahmoud A."/>
            <person name="Hajiyev E."/>
            <person name="Babayeva S."/>
            <person name="Izzatullayeva V."/>
            <person name="Mammadov A."/>
            <person name="Mammadov A."/>
            <person name="Sharifova S."/>
            <person name="Ojaghi J."/>
            <person name="Eynullazada K."/>
            <person name="Bayramov B."/>
            <person name="Abdulazimova A."/>
            <person name="Shahmuradov I."/>
        </authorList>
    </citation>
    <scope>NUCLEOTIDE SEQUENCE [LARGE SCALE GENOMIC DNA]</scope>
    <source>
        <strain evidence="5">cv. AG2017</strain>
        <tissue evidence="4">Leaf</tissue>
    </source>
</reference>
<name>A0A2I0I5N0_PUNGR</name>
<dbReference type="PANTHER" id="PTHR46288">
    <property type="entry name" value="PHORBOL-ESTER/DAG-TYPE DOMAIN-CONTAINING PROTEIN"/>
    <property type="match status" value="1"/>
</dbReference>
<evidence type="ECO:0000256" key="1">
    <source>
        <dbReference type="ARBA" id="ARBA00022737"/>
    </source>
</evidence>
<comment type="caution">
    <text evidence="4">The sequence shown here is derived from an EMBL/GenBank/DDBJ whole genome shotgun (WGS) entry which is preliminary data.</text>
</comment>
<accession>A0A2I0I5N0</accession>
<dbReference type="SUPFAM" id="SSF57889">
    <property type="entry name" value="Cysteine-rich domain"/>
    <property type="match status" value="2"/>
</dbReference>
<keyword evidence="1" id="KW-0677">Repeat</keyword>
<organism evidence="4 5">
    <name type="scientific">Punica granatum</name>
    <name type="common">Pomegranate</name>
    <dbReference type="NCBI Taxonomy" id="22663"/>
    <lineage>
        <taxon>Eukaryota</taxon>
        <taxon>Viridiplantae</taxon>
        <taxon>Streptophyta</taxon>
        <taxon>Embryophyta</taxon>
        <taxon>Tracheophyta</taxon>
        <taxon>Spermatophyta</taxon>
        <taxon>Magnoliopsida</taxon>
        <taxon>eudicotyledons</taxon>
        <taxon>Gunneridae</taxon>
        <taxon>Pentapetalae</taxon>
        <taxon>rosids</taxon>
        <taxon>malvids</taxon>
        <taxon>Myrtales</taxon>
        <taxon>Lythraceae</taxon>
        <taxon>Punica</taxon>
    </lineage>
</organism>
<dbReference type="InterPro" id="IPR046349">
    <property type="entry name" value="C1-like_sf"/>
</dbReference>
<dbReference type="Proteomes" id="UP000233551">
    <property type="component" value="Unassembled WGS sequence"/>
</dbReference>
<gene>
    <name evidence="4" type="ORF">CRG98_040291</name>
</gene>
<feature type="compositionally biased region" description="Basic and acidic residues" evidence="2">
    <location>
        <begin position="309"/>
        <end position="322"/>
    </location>
</feature>
<dbReference type="Pfam" id="PF03107">
    <property type="entry name" value="C1_2"/>
    <property type="match status" value="1"/>
</dbReference>
<dbReference type="PANTHER" id="PTHR46288:SF27">
    <property type="entry name" value="CYSTEINE_HISTIDINE-RICH C1 DOMAIN FAMILY PROTEIN"/>
    <property type="match status" value="1"/>
</dbReference>
<dbReference type="AlphaFoldDB" id="A0A2I0I5N0"/>
<keyword evidence="5" id="KW-1185">Reference proteome</keyword>
<evidence type="ECO:0000259" key="3">
    <source>
        <dbReference type="Pfam" id="PF03107"/>
    </source>
</evidence>
<protein>
    <recommendedName>
        <fullName evidence="3">DC1 domain-containing protein</fullName>
    </recommendedName>
</protein>
<dbReference type="InterPro" id="IPR004146">
    <property type="entry name" value="DC1"/>
</dbReference>